<dbReference type="GO" id="GO:0006412">
    <property type="term" value="P:translation"/>
    <property type="evidence" value="ECO:0007669"/>
    <property type="project" value="UniProtKB-UniRule"/>
</dbReference>
<dbReference type="SUPFAM" id="SSF50447">
    <property type="entry name" value="Translation proteins"/>
    <property type="match status" value="1"/>
</dbReference>
<dbReference type="PANTHER" id="PTHR11229:SF16">
    <property type="entry name" value="LARGE RIBOSOMAL SUBUNIT PROTEIN UL3C"/>
    <property type="match status" value="1"/>
</dbReference>
<evidence type="ECO:0000313" key="11">
    <source>
        <dbReference type="Proteomes" id="UP000095200"/>
    </source>
</evidence>
<dbReference type="OrthoDB" id="9806135at2"/>
<comment type="function">
    <text evidence="7 9">One of the primary rRNA binding proteins, it binds directly near the 3'-end of the 23S rRNA, where it nucleates assembly of the 50S subunit.</text>
</comment>
<dbReference type="Proteomes" id="UP000095200">
    <property type="component" value="Unassembled WGS sequence"/>
</dbReference>
<dbReference type="STRING" id="1592317.DPF_0228"/>
<protein>
    <recommendedName>
        <fullName evidence="6 7">Large ribosomal subunit protein uL3</fullName>
    </recommendedName>
</protein>
<dbReference type="GO" id="GO:0019843">
    <property type="term" value="F:rRNA binding"/>
    <property type="evidence" value="ECO:0007669"/>
    <property type="project" value="UniProtKB-UniRule"/>
</dbReference>
<evidence type="ECO:0000256" key="8">
    <source>
        <dbReference type="RuleBase" id="RU003905"/>
    </source>
</evidence>
<evidence type="ECO:0000256" key="7">
    <source>
        <dbReference type="HAMAP-Rule" id="MF_01325"/>
    </source>
</evidence>
<keyword evidence="5 7" id="KW-0687">Ribonucleoprotein</keyword>
<keyword evidence="3 7" id="KW-0694">RNA-binding</keyword>
<dbReference type="Gene3D" id="2.40.30.10">
    <property type="entry name" value="Translation factors"/>
    <property type="match status" value="1"/>
</dbReference>
<evidence type="ECO:0000256" key="3">
    <source>
        <dbReference type="ARBA" id="ARBA00022884"/>
    </source>
</evidence>
<dbReference type="Pfam" id="PF00297">
    <property type="entry name" value="Ribosomal_L3"/>
    <property type="match status" value="1"/>
</dbReference>
<keyword evidence="2 7" id="KW-0699">rRNA-binding</keyword>
<keyword evidence="4 7" id="KW-0689">Ribosomal protein</keyword>
<proteinExistence type="inferred from homology"/>
<evidence type="ECO:0000256" key="2">
    <source>
        <dbReference type="ARBA" id="ARBA00022730"/>
    </source>
</evidence>
<name>A0A194ADX9_9BACT</name>
<evidence type="ECO:0000256" key="1">
    <source>
        <dbReference type="ARBA" id="ARBA00006540"/>
    </source>
</evidence>
<dbReference type="EMBL" id="BDFE01000004">
    <property type="protein sequence ID" value="GAU07543.1"/>
    <property type="molecule type" value="Genomic_DNA"/>
</dbReference>
<dbReference type="GO" id="GO:0022625">
    <property type="term" value="C:cytosolic large ribosomal subunit"/>
    <property type="evidence" value="ECO:0007669"/>
    <property type="project" value="TreeGrafter"/>
</dbReference>
<dbReference type="AlphaFoldDB" id="A0A194ADX9"/>
<sequence>MKKTLGLIGKKLGMTRIFADDGTVVPATVIEVGPCPVIQKKVEEKDGYNAIQVGFEPIASHRLNKPKRGHQLKADCGFYRYLNEFRTEDVDSYEVGQTITADIFSPGERIDVRGTSKGHGFAGPMKRWNFGGAPASHGHEKVHRATGGIGQCAYPGKVFKGKKMAGQMGNKNVTSLNLEVVDVRPEDNLVIIRGQVPGPKKGVVLLRKRS</sequence>
<comment type="similarity">
    <text evidence="1 7 8">Belongs to the universal ribosomal protein uL3 family.</text>
</comment>
<dbReference type="FunFam" id="3.30.160.810:FF:000001">
    <property type="entry name" value="50S ribosomal protein L3"/>
    <property type="match status" value="1"/>
</dbReference>
<dbReference type="FunFam" id="2.40.30.10:FF:000004">
    <property type="entry name" value="50S ribosomal protein L3"/>
    <property type="match status" value="1"/>
</dbReference>
<dbReference type="InterPro" id="IPR000597">
    <property type="entry name" value="Ribosomal_uL3"/>
</dbReference>
<dbReference type="PANTHER" id="PTHR11229">
    <property type="entry name" value="50S RIBOSOMAL PROTEIN L3"/>
    <property type="match status" value="1"/>
</dbReference>
<gene>
    <name evidence="7" type="primary">rplC</name>
    <name evidence="10" type="ORF">DPF_0228</name>
</gene>
<dbReference type="PROSITE" id="PS00474">
    <property type="entry name" value="RIBOSOMAL_L3"/>
    <property type="match status" value="1"/>
</dbReference>
<comment type="caution">
    <text evidence="10">The sequence shown here is derived from an EMBL/GenBank/DDBJ whole genome shotgun (WGS) entry which is preliminary data.</text>
</comment>
<keyword evidence="11" id="KW-1185">Reference proteome</keyword>
<comment type="subunit">
    <text evidence="7 9">Part of the 50S ribosomal subunit. Forms a cluster with proteins L14 and L19.</text>
</comment>
<evidence type="ECO:0000256" key="6">
    <source>
        <dbReference type="ARBA" id="ARBA00035243"/>
    </source>
</evidence>
<dbReference type="Gene3D" id="3.30.160.810">
    <property type="match status" value="1"/>
</dbReference>
<organism evidence="10 11">
    <name type="scientific">Desulfoplanes formicivorans</name>
    <dbReference type="NCBI Taxonomy" id="1592317"/>
    <lineage>
        <taxon>Bacteria</taxon>
        <taxon>Pseudomonadati</taxon>
        <taxon>Thermodesulfobacteriota</taxon>
        <taxon>Desulfovibrionia</taxon>
        <taxon>Desulfovibrionales</taxon>
        <taxon>Desulfoplanaceae</taxon>
        <taxon>Desulfoplanes</taxon>
    </lineage>
</organism>
<reference evidence="11" key="1">
    <citation type="submission" date="2016-06" db="EMBL/GenBank/DDBJ databases">
        <title>Draft genome sequence of Desulfoplanes formicivorans strain Pf12B.</title>
        <authorList>
            <person name="Watanabe M."/>
            <person name="Kojima H."/>
            <person name="Fukui M."/>
        </authorList>
    </citation>
    <scope>NUCLEOTIDE SEQUENCE [LARGE SCALE GENOMIC DNA]</scope>
    <source>
        <strain evidence="11">Pf12B</strain>
    </source>
</reference>
<dbReference type="RefSeq" id="WP_069857039.1">
    <property type="nucleotide sequence ID" value="NZ_BDFE01000004.1"/>
</dbReference>
<dbReference type="GO" id="GO:0003735">
    <property type="term" value="F:structural constituent of ribosome"/>
    <property type="evidence" value="ECO:0007669"/>
    <property type="project" value="UniProtKB-UniRule"/>
</dbReference>
<accession>A0A194ADX9</accession>
<evidence type="ECO:0000256" key="4">
    <source>
        <dbReference type="ARBA" id="ARBA00022980"/>
    </source>
</evidence>
<dbReference type="NCBIfam" id="TIGR03625">
    <property type="entry name" value="L3_bact"/>
    <property type="match status" value="1"/>
</dbReference>
<dbReference type="InterPro" id="IPR009000">
    <property type="entry name" value="Transl_B-barrel_sf"/>
</dbReference>
<dbReference type="InterPro" id="IPR019927">
    <property type="entry name" value="Ribosomal_uL3_bac/org-type"/>
</dbReference>
<evidence type="ECO:0000256" key="9">
    <source>
        <dbReference type="RuleBase" id="RU003906"/>
    </source>
</evidence>
<dbReference type="HAMAP" id="MF_01325_B">
    <property type="entry name" value="Ribosomal_uL3_B"/>
    <property type="match status" value="1"/>
</dbReference>
<evidence type="ECO:0000256" key="5">
    <source>
        <dbReference type="ARBA" id="ARBA00023274"/>
    </source>
</evidence>
<evidence type="ECO:0000313" key="10">
    <source>
        <dbReference type="EMBL" id="GAU07543.1"/>
    </source>
</evidence>
<dbReference type="InterPro" id="IPR019926">
    <property type="entry name" value="Ribosomal_uL3_CS"/>
</dbReference>